<comment type="caution">
    <text evidence="3">The sequence shown here is derived from an EMBL/GenBank/DDBJ whole genome shotgun (WGS) entry which is preliminary data.</text>
</comment>
<dbReference type="AlphaFoldDB" id="A0A9Q0HFB6"/>
<keyword evidence="2" id="KW-1133">Transmembrane helix</keyword>
<feature type="compositionally biased region" description="Acidic residues" evidence="1">
    <location>
        <begin position="151"/>
        <end position="160"/>
    </location>
</feature>
<keyword evidence="2" id="KW-0812">Transmembrane</keyword>
<evidence type="ECO:0000256" key="2">
    <source>
        <dbReference type="SAM" id="Phobius"/>
    </source>
</evidence>
<keyword evidence="2" id="KW-0472">Membrane</keyword>
<evidence type="ECO:0000313" key="3">
    <source>
        <dbReference type="EMBL" id="KAJ4964196.1"/>
    </source>
</evidence>
<protein>
    <submittedName>
        <fullName evidence="3">Uncharacterized protein</fullName>
    </submittedName>
</protein>
<dbReference type="PANTHER" id="PTHR36322:SF3">
    <property type="entry name" value="TRANSMEMBRANE PROTEIN"/>
    <property type="match status" value="1"/>
</dbReference>
<dbReference type="PANTHER" id="PTHR36322">
    <property type="entry name" value="TRANSMEMBRANE PROTEIN"/>
    <property type="match status" value="1"/>
</dbReference>
<dbReference type="Proteomes" id="UP001141806">
    <property type="component" value="Unassembled WGS sequence"/>
</dbReference>
<reference evidence="3" key="1">
    <citation type="journal article" date="2023" name="Plant J.">
        <title>The genome of the king protea, Protea cynaroides.</title>
        <authorList>
            <person name="Chang J."/>
            <person name="Duong T.A."/>
            <person name="Schoeman C."/>
            <person name="Ma X."/>
            <person name="Roodt D."/>
            <person name="Barker N."/>
            <person name="Li Z."/>
            <person name="Van de Peer Y."/>
            <person name="Mizrachi E."/>
        </authorList>
    </citation>
    <scope>NUCLEOTIDE SEQUENCE</scope>
    <source>
        <tissue evidence="3">Young leaves</tissue>
    </source>
</reference>
<name>A0A9Q0HFB6_9MAGN</name>
<feature type="transmembrane region" description="Helical" evidence="2">
    <location>
        <begin position="54"/>
        <end position="75"/>
    </location>
</feature>
<proteinExistence type="predicted"/>
<gene>
    <name evidence="3" type="ORF">NE237_024135</name>
</gene>
<sequence length="170" mass="19797">MCDREEGDSWWKEAKSKLKERLHRNEFLPKKTPANLMMVMKILVGWLRIRRRRVIFLVLCSPFLLPFLCLSFPLFCFAELCLKICCPRFRGDKTSCSKRCEEEDVDCGLCRCEEGRGGEPIEEREGRLLQRYLEDQLGLVGSVYDCGDEGFGDFAEEDDDLKEKTSPLLR</sequence>
<organism evidence="3 4">
    <name type="scientific">Protea cynaroides</name>
    <dbReference type="NCBI Taxonomy" id="273540"/>
    <lineage>
        <taxon>Eukaryota</taxon>
        <taxon>Viridiplantae</taxon>
        <taxon>Streptophyta</taxon>
        <taxon>Embryophyta</taxon>
        <taxon>Tracheophyta</taxon>
        <taxon>Spermatophyta</taxon>
        <taxon>Magnoliopsida</taxon>
        <taxon>Proteales</taxon>
        <taxon>Proteaceae</taxon>
        <taxon>Protea</taxon>
    </lineage>
</organism>
<evidence type="ECO:0000256" key="1">
    <source>
        <dbReference type="SAM" id="MobiDB-lite"/>
    </source>
</evidence>
<keyword evidence="4" id="KW-1185">Reference proteome</keyword>
<feature type="region of interest" description="Disordered" evidence="1">
    <location>
        <begin position="151"/>
        <end position="170"/>
    </location>
</feature>
<accession>A0A9Q0HFB6</accession>
<dbReference type="EMBL" id="JAMYWD010000008">
    <property type="protein sequence ID" value="KAJ4964196.1"/>
    <property type="molecule type" value="Genomic_DNA"/>
</dbReference>
<evidence type="ECO:0000313" key="4">
    <source>
        <dbReference type="Proteomes" id="UP001141806"/>
    </source>
</evidence>
<feature type="compositionally biased region" description="Basic and acidic residues" evidence="1">
    <location>
        <begin position="161"/>
        <end position="170"/>
    </location>
</feature>